<reference evidence="3 4" key="1">
    <citation type="submission" date="2023-03" db="EMBL/GenBank/DDBJ databases">
        <title>Draft assemblies of triclosan tolerant bacteria isolated from returned activated sludge.</title>
        <authorList>
            <person name="Van Hamelsveld S."/>
        </authorList>
    </citation>
    <scope>NUCLEOTIDE SEQUENCE [LARGE SCALE GENOMIC DNA]</scope>
    <source>
        <strain evidence="3 4">GW210010_S58</strain>
    </source>
</reference>
<dbReference type="InterPro" id="IPR003423">
    <property type="entry name" value="OMP_efflux"/>
</dbReference>
<keyword evidence="2" id="KW-0472">Membrane</keyword>
<dbReference type="Pfam" id="PF02321">
    <property type="entry name" value="OEP"/>
    <property type="match status" value="2"/>
</dbReference>
<evidence type="ECO:0000313" key="3">
    <source>
        <dbReference type="EMBL" id="MDF3832317.1"/>
    </source>
</evidence>
<dbReference type="Proteomes" id="UP001216674">
    <property type="component" value="Unassembled WGS sequence"/>
</dbReference>
<dbReference type="RefSeq" id="WP_276263961.1">
    <property type="nucleotide sequence ID" value="NZ_JARJLM010000089.1"/>
</dbReference>
<keyword evidence="2" id="KW-0812">Transmembrane</keyword>
<keyword evidence="4" id="KW-1185">Reference proteome</keyword>
<evidence type="ECO:0000256" key="1">
    <source>
        <dbReference type="ARBA" id="ARBA00007613"/>
    </source>
</evidence>
<accession>A0ABT6AJ29</accession>
<dbReference type="PROSITE" id="PS51257">
    <property type="entry name" value="PROKAR_LIPOPROTEIN"/>
    <property type="match status" value="1"/>
</dbReference>
<dbReference type="EMBL" id="JARJLM010000089">
    <property type="protein sequence ID" value="MDF3832317.1"/>
    <property type="molecule type" value="Genomic_DNA"/>
</dbReference>
<name>A0ABT6AJ29_9BURK</name>
<keyword evidence="2" id="KW-0564">Palmitate</keyword>
<dbReference type="Gene3D" id="1.20.1600.10">
    <property type="entry name" value="Outer membrane efflux proteins (OEP)"/>
    <property type="match status" value="1"/>
</dbReference>
<evidence type="ECO:0000313" key="4">
    <source>
        <dbReference type="Proteomes" id="UP001216674"/>
    </source>
</evidence>
<sequence>MRAHSILAIATLMVCACALGPDYERPPIDTPQAFRFESGEAKDVANTLWWEEFHDPVLNELVATALAENKDVRIAAARVDQFIGQFATTRAQLFPQVGASFDAQRQRISRAGATPVPQGIGPEFSTLTAALSASWEIDVFGKLRRQTEAARANLLASEEGRRATILTLVASVATAYVNLRDLDRQLEIAKATTASRADSLKVFTQRYEGGTVALMEVAQNQSEYEAALATIPQIEAQIAQQEDALSVLLGRNPGPILRGRDLGQLELPAVPAGLPSSLLQRRPDLLQAEQNLVAANALIGAARALYFPSISLTGLFGTSSREFSTLFTGPSRIWTYAGSVAQPIFTAGSIRGQVQQAQAQQQQALVQYQKAIQVAFQEVEDALVTAQKSREQLVVQGRQVDALRSYSHFARLRYEAGYTSYIEVLDAERSLFNAELGYTQTQGLVFTAIVNLYKAMGGGWVVEADRMSGVAAPPKSTMESSP</sequence>
<protein>
    <submittedName>
        <fullName evidence="3">Efflux transporter outer membrane subunit</fullName>
    </submittedName>
</protein>
<keyword evidence="2" id="KW-1134">Transmembrane beta strand</keyword>
<dbReference type="NCBIfam" id="TIGR01845">
    <property type="entry name" value="outer_NodT"/>
    <property type="match status" value="1"/>
</dbReference>
<organism evidence="3 4">
    <name type="scientific">Cupriavidus basilensis</name>
    <dbReference type="NCBI Taxonomy" id="68895"/>
    <lineage>
        <taxon>Bacteria</taxon>
        <taxon>Pseudomonadati</taxon>
        <taxon>Pseudomonadota</taxon>
        <taxon>Betaproteobacteria</taxon>
        <taxon>Burkholderiales</taxon>
        <taxon>Burkholderiaceae</taxon>
        <taxon>Cupriavidus</taxon>
    </lineage>
</organism>
<comment type="similarity">
    <text evidence="1 2">Belongs to the outer membrane factor (OMF) (TC 1.B.17) family.</text>
</comment>
<comment type="caution">
    <text evidence="3">The sequence shown here is derived from an EMBL/GenBank/DDBJ whole genome shotgun (WGS) entry which is preliminary data.</text>
</comment>
<proteinExistence type="inferred from homology"/>
<gene>
    <name evidence="3" type="ORF">P3W85_05045</name>
</gene>
<dbReference type="SUPFAM" id="SSF56954">
    <property type="entry name" value="Outer membrane efflux proteins (OEP)"/>
    <property type="match status" value="1"/>
</dbReference>
<dbReference type="PANTHER" id="PTHR30203">
    <property type="entry name" value="OUTER MEMBRANE CATION EFFLUX PROTEIN"/>
    <property type="match status" value="1"/>
</dbReference>
<evidence type="ECO:0000256" key="2">
    <source>
        <dbReference type="RuleBase" id="RU362097"/>
    </source>
</evidence>
<dbReference type="Gene3D" id="2.20.200.10">
    <property type="entry name" value="Outer membrane efflux proteins (OEP)"/>
    <property type="match status" value="1"/>
</dbReference>
<keyword evidence="2" id="KW-0449">Lipoprotein</keyword>
<dbReference type="InterPro" id="IPR010131">
    <property type="entry name" value="MdtP/NodT-like"/>
</dbReference>
<comment type="subcellular location">
    <subcellularLocation>
        <location evidence="2">Cell membrane</location>
        <topology evidence="2">Lipid-anchor</topology>
    </subcellularLocation>
</comment>